<evidence type="ECO:0000256" key="8">
    <source>
        <dbReference type="PIRSR" id="PIRSR601344-1"/>
    </source>
</evidence>
<dbReference type="AlphaFoldDB" id="K0T0S0"/>
<keyword evidence="11" id="KW-1185">Reference proteome</keyword>
<name>K0T0S0_THAOC</name>
<dbReference type="SUPFAM" id="SSF103511">
    <property type="entry name" value="Chlorophyll a-b binding protein"/>
    <property type="match status" value="1"/>
</dbReference>
<feature type="binding site" evidence="8">
    <location>
        <position position="171"/>
    </location>
    <ligand>
        <name>chlorophyll a</name>
        <dbReference type="ChEBI" id="CHEBI:58416"/>
        <label>1</label>
    </ligand>
</feature>
<sequence length="203" mass="21920">MMKSILVAAAVAGASAFAPAQVGKTSTSLNAFENEIGAMVPLGFFDPLGLLKDADQAEFDRLREVEIKHGRISMLATVGYLTTASGYRFPDFPADVPAGLGAWKALASTSDGQNILGQMAIFFALAEAANRNVDWNDGWEPEFPGDYRNGSLDWGWDRFDDATKIKKRTIELNQGRAAMMGILGLMVHEMMGVSIIFPNPSGL</sequence>
<evidence type="ECO:0000256" key="5">
    <source>
        <dbReference type="ARBA" id="ARBA00022531"/>
    </source>
</evidence>
<keyword evidence="4" id="KW-0150">Chloroplast</keyword>
<comment type="subcellular location">
    <subcellularLocation>
        <location evidence="2">Plastid</location>
        <location evidence="2">Chloroplast</location>
    </subcellularLocation>
</comment>
<accession>K0T0S0</accession>
<dbReference type="OMA" id="NDGWEPE"/>
<dbReference type="GO" id="GO:0016020">
    <property type="term" value="C:membrane"/>
    <property type="evidence" value="ECO:0007669"/>
    <property type="project" value="InterPro"/>
</dbReference>
<evidence type="ECO:0000256" key="1">
    <source>
        <dbReference type="ARBA" id="ARBA00004022"/>
    </source>
</evidence>
<keyword evidence="8" id="KW-0148">Chlorophyll</keyword>
<feature type="binding site" evidence="8">
    <location>
        <position position="69"/>
    </location>
    <ligand>
        <name>chlorophyll a</name>
        <dbReference type="ChEBI" id="CHEBI:58416"/>
        <label>1</label>
    </ligand>
</feature>
<dbReference type="GO" id="GO:0009507">
    <property type="term" value="C:chloroplast"/>
    <property type="evidence" value="ECO:0007669"/>
    <property type="project" value="UniProtKB-SubCell"/>
</dbReference>
<reference evidence="10 11" key="1">
    <citation type="journal article" date="2012" name="Genome Biol.">
        <title>Genome and low-iron response of an oceanic diatom adapted to chronic iron limitation.</title>
        <authorList>
            <person name="Lommer M."/>
            <person name="Specht M."/>
            <person name="Roy A.S."/>
            <person name="Kraemer L."/>
            <person name="Andreson R."/>
            <person name="Gutowska M.A."/>
            <person name="Wolf J."/>
            <person name="Bergner S.V."/>
            <person name="Schilhabel M.B."/>
            <person name="Klostermeier U.C."/>
            <person name="Beiko R.G."/>
            <person name="Rosenstiel P."/>
            <person name="Hippler M."/>
            <person name="Laroche J."/>
        </authorList>
    </citation>
    <scope>NUCLEOTIDE SEQUENCE [LARGE SCALE GENOMIC DNA]</scope>
    <source>
        <strain evidence="10 11">CCMP1005</strain>
    </source>
</reference>
<dbReference type="eggNOG" id="ENOG502S3EU">
    <property type="taxonomic scope" value="Eukaryota"/>
</dbReference>
<evidence type="ECO:0000256" key="2">
    <source>
        <dbReference type="ARBA" id="ARBA00004229"/>
    </source>
</evidence>
<feature type="binding site" description="axial binding residue" evidence="8">
    <location>
        <position position="71"/>
    </location>
    <ligand>
        <name>chlorophyll b</name>
        <dbReference type="ChEBI" id="CHEBI:61721"/>
        <label>1</label>
    </ligand>
    <ligandPart>
        <name>Mg</name>
        <dbReference type="ChEBI" id="CHEBI:25107"/>
    </ligandPart>
</feature>
<dbReference type="Pfam" id="PF00504">
    <property type="entry name" value="Chloroa_b-bind"/>
    <property type="match status" value="1"/>
</dbReference>
<dbReference type="InterPro" id="IPR001344">
    <property type="entry name" value="Chloro_AB-bd_pln"/>
</dbReference>
<keyword evidence="9" id="KW-0732">Signal</keyword>
<evidence type="ECO:0000256" key="7">
    <source>
        <dbReference type="ARBA" id="ARBA00023243"/>
    </source>
</evidence>
<protein>
    <recommendedName>
        <fullName evidence="12">Plastid light harvesting protein</fullName>
    </recommendedName>
</protein>
<dbReference type="InterPro" id="IPR022796">
    <property type="entry name" value="Chloroa_b-bind"/>
</dbReference>
<evidence type="ECO:0000313" key="11">
    <source>
        <dbReference type="Proteomes" id="UP000266841"/>
    </source>
</evidence>
<keyword evidence="8" id="KW-0157">Chromophore</keyword>
<comment type="caution">
    <text evidence="10">The sequence shown here is derived from an EMBL/GenBank/DDBJ whole genome shotgun (WGS) entry which is preliminary data.</text>
</comment>
<keyword evidence="7" id="KW-0437">Light-harvesting polypeptide</keyword>
<evidence type="ECO:0000313" key="10">
    <source>
        <dbReference type="EMBL" id="EJK72188.1"/>
    </source>
</evidence>
<feature type="binding site" evidence="8">
    <location>
        <position position="66"/>
    </location>
    <ligand>
        <name>chlorophyll a</name>
        <dbReference type="ChEBI" id="CHEBI:58416"/>
        <label>1</label>
    </ligand>
</feature>
<feature type="signal peptide" evidence="9">
    <location>
        <begin position="1"/>
        <end position="16"/>
    </location>
</feature>
<comment type="similarity">
    <text evidence="3">Belongs to the fucoxanthin chlorophyll protein family.</text>
</comment>
<evidence type="ECO:0008006" key="12">
    <source>
        <dbReference type="Google" id="ProtNLM"/>
    </source>
</evidence>
<dbReference type="GO" id="GO:0009765">
    <property type="term" value="P:photosynthesis, light harvesting"/>
    <property type="evidence" value="ECO:0007669"/>
    <property type="project" value="InterPro"/>
</dbReference>
<dbReference type="OrthoDB" id="423598at2759"/>
<feature type="chain" id="PRO_5030173118" description="Plastid light harvesting protein" evidence="9">
    <location>
        <begin position="17"/>
        <end position="203"/>
    </location>
</feature>
<dbReference type="Proteomes" id="UP000266841">
    <property type="component" value="Unassembled WGS sequence"/>
</dbReference>
<keyword evidence="6" id="KW-0934">Plastid</keyword>
<gene>
    <name evidence="10" type="ORF">THAOC_06305</name>
</gene>
<proteinExistence type="inferred from homology"/>
<keyword evidence="5" id="KW-0602">Photosynthesis</keyword>
<evidence type="ECO:0000256" key="9">
    <source>
        <dbReference type="SAM" id="SignalP"/>
    </source>
</evidence>
<dbReference type="PANTHER" id="PTHR21649">
    <property type="entry name" value="CHLOROPHYLL A/B BINDING PROTEIN"/>
    <property type="match status" value="1"/>
</dbReference>
<evidence type="ECO:0000256" key="4">
    <source>
        <dbReference type="ARBA" id="ARBA00022528"/>
    </source>
</evidence>
<dbReference type="GO" id="GO:0030076">
    <property type="term" value="C:light-harvesting complex"/>
    <property type="evidence" value="ECO:0007669"/>
    <property type="project" value="UniProtKB-KW"/>
</dbReference>
<feature type="binding site" description="axial binding residue" evidence="8">
    <location>
        <position position="176"/>
    </location>
    <ligand>
        <name>chlorophyll b</name>
        <dbReference type="ChEBI" id="CHEBI:61721"/>
        <label>3</label>
    </ligand>
    <ligandPart>
        <name>Mg</name>
        <dbReference type="ChEBI" id="CHEBI:25107"/>
    </ligandPart>
</feature>
<dbReference type="GO" id="GO:0016168">
    <property type="term" value="F:chlorophyll binding"/>
    <property type="evidence" value="ECO:0007669"/>
    <property type="project" value="UniProtKB-KW"/>
</dbReference>
<dbReference type="Gene3D" id="1.10.3460.10">
    <property type="entry name" value="Chlorophyll a/b binding protein domain"/>
    <property type="match status" value="1"/>
</dbReference>
<evidence type="ECO:0000256" key="6">
    <source>
        <dbReference type="ARBA" id="ARBA00022640"/>
    </source>
</evidence>
<organism evidence="10 11">
    <name type="scientific">Thalassiosira oceanica</name>
    <name type="common">Marine diatom</name>
    <dbReference type="NCBI Taxonomy" id="159749"/>
    <lineage>
        <taxon>Eukaryota</taxon>
        <taxon>Sar</taxon>
        <taxon>Stramenopiles</taxon>
        <taxon>Ochrophyta</taxon>
        <taxon>Bacillariophyta</taxon>
        <taxon>Coscinodiscophyceae</taxon>
        <taxon>Thalassiosirophycidae</taxon>
        <taxon>Thalassiosirales</taxon>
        <taxon>Thalassiosiraceae</taxon>
        <taxon>Thalassiosira</taxon>
    </lineage>
</organism>
<dbReference type="EMBL" id="AGNL01006235">
    <property type="protein sequence ID" value="EJK72188.1"/>
    <property type="molecule type" value="Genomic_DNA"/>
</dbReference>
<comment type="function">
    <text evidence="1">The light-harvesting complex (LHC) functions as a light receptor, it captures and delivers excitation energy to photosystems with which it is closely associated. Energy is transferred from the carotenoid and chlorophyll C (or B) to chlorophyll A and the photosynthetic reaction centers where it is used to synthesize ATP and reducing power.</text>
</comment>
<evidence type="ECO:0000256" key="3">
    <source>
        <dbReference type="ARBA" id="ARBA00005933"/>
    </source>
</evidence>